<gene>
    <name evidence="4" type="ordered locus">Saro_1310</name>
</gene>
<dbReference type="InterPro" id="IPR043968">
    <property type="entry name" value="SGNH"/>
</dbReference>
<dbReference type="HOGENOM" id="CLU_005679_10_2_5"/>
<dbReference type="GO" id="GO:0009103">
    <property type="term" value="P:lipopolysaccharide biosynthetic process"/>
    <property type="evidence" value="ECO:0007669"/>
    <property type="project" value="TreeGrafter"/>
</dbReference>
<feature type="transmembrane region" description="Helical" evidence="1">
    <location>
        <begin position="274"/>
        <end position="298"/>
    </location>
</feature>
<feature type="transmembrane region" description="Helical" evidence="1">
    <location>
        <begin position="31"/>
        <end position="51"/>
    </location>
</feature>
<feature type="transmembrane region" description="Helical" evidence="1">
    <location>
        <begin position="161"/>
        <end position="180"/>
    </location>
</feature>
<feature type="transmembrane region" description="Helical" evidence="1">
    <location>
        <begin position="72"/>
        <end position="91"/>
    </location>
</feature>
<accession>Q2G8R9</accession>
<dbReference type="PANTHER" id="PTHR23028:SF53">
    <property type="entry name" value="ACYL_TRANSF_3 DOMAIN-CONTAINING PROTEIN"/>
    <property type="match status" value="1"/>
</dbReference>
<evidence type="ECO:0000313" key="5">
    <source>
        <dbReference type="Proteomes" id="UP000009134"/>
    </source>
</evidence>
<keyword evidence="1" id="KW-0812">Transmembrane</keyword>
<dbReference type="SUPFAM" id="SSF52266">
    <property type="entry name" value="SGNH hydrolase"/>
    <property type="match status" value="1"/>
</dbReference>
<dbReference type="STRING" id="279238.Saro_1310"/>
<dbReference type="eggNOG" id="COG1835">
    <property type="taxonomic scope" value="Bacteria"/>
</dbReference>
<keyword evidence="4" id="KW-0012">Acyltransferase</keyword>
<reference evidence="5" key="1">
    <citation type="submission" date="2006-01" db="EMBL/GenBank/DDBJ databases">
        <title>Complete sequence of Novosphingobium aromaticivorans DSM 12444.</title>
        <authorList>
            <consortium name="US DOE Joint Genome Institute"/>
            <person name="Copeland A."/>
            <person name="Lucas S."/>
            <person name="Lapidus A."/>
            <person name="Barry K."/>
            <person name="Detter J.C."/>
            <person name="Glavina T."/>
            <person name="Hammon N."/>
            <person name="Israni S."/>
            <person name="Pitluck S."/>
            <person name="Chain P."/>
            <person name="Malfatti S."/>
            <person name="Shin M."/>
            <person name="Vergez L."/>
            <person name="Schmutz J."/>
            <person name="Larimer F."/>
            <person name="Land M."/>
            <person name="Kyrpides N."/>
            <person name="Ivanova N."/>
            <person name="Fredrickson J."/>
            <person name="Balkwill D."/>
            <person name="Romine M.F."/>
            <person name="Richardson P."/>
        </authorList>
    </citation>
    <scope>NUCLEOTIDE SEQUENCE [LARGE SCALE GENOMIC DNA]</scope>
    <source>
        <strain evidence="5">ATCC 700278 / DSM 12444 / CCUG 56034 / CIP 105152 / NBRC 16084 / F199</strain>
    </source>
</reference>
<protein>
    <submittedName>
        <fullName evidence="4">Acyltransferase 3</fullName>
    </submittedName>
</protein>
<keyword evidence="4" id="KW-0808">Transferase</keyword>
<name>Q2G8R9_NOVAD</name>
<dbReference type="AlphaFoldDB" id="Q2G8R9"/>
<dbReference type="GO" id="GO:0016747">
    <property type="term" value="F:acyltransferase activity, transferring groups other than amino-acyl groups"/>
    <property type="evidence" value="ECO:0007669"/>
    <property type="project" value="InterPro"/>
</dbReference>
<evidence type="ECO:0000259" key="3">
    <source>
        <dbReference type="Pfam" id="PF19040"/>
    </source>
</evidence>
<feature type="domain" description="Acyltransferase 3" evidence="2">
    <location>
        <begin position="6"/>
        <end position="319"/>
    </location>
</feature>
<feature type="transmembrane region" description="Helical" evidence="1">
    <location>
        <begin position="132"/>
        <end position="154"/>
    </location>
</feature>
<proteinExistence type="predicted"/>
<organism evidence="4 5">
    <name type="scientific">Novosphingobium aromaticivorans (strain ATCC 700278 / DSM 12444 / CCUG 56034 / CIP 105152 / NBRC 16084 / F199)</name>
    <dbReference type="NCBI Taxonomy" id="279238"/>
    <lineage>
        <taxon>Bacteria</taxon>
        <taxon>Pseudomonadati</taxon>
        <taxon>Pseudomonadota</taxon>
        <taxon>Alphaproteobacteria</taxon>
        <taxon>Sphingomonadales</taxon>
        <taxon>Sphingomonadaceae</taxon>
        <taxon>Novosphingobium</taxon>
    </lineage>
</organism>
<keyword evidence="5" id="KW-1185">Reference proteome</keyword>
<feature type="transmembrane region" description="Helical" evidence="1">
    <location>
        <begin position="304"/>
        <end position="324"/>
    </location>
</feature>
<feature type="transmembrane region" description="Helical" evidence="1">
    <location>
        <begin position="243"/>
        <end position="262"/>
    </location>
</feature>
<keyword evidence="1" id="KW-0472">Membrane</keyword>
<dbReference type="Pfam" id="PF19040">
    <property type="entry name" value="SGNH"/>
    <property type="match status" value="1"/>
</dbReference>
<dbReference type="PANTHER" id="PTHR23028">
    <property type="entry name" value="ACETYLTRANSFERASE"/>
    <property type="match status" value="1"/>
</dbReference>
<feature type="domain" description="SGNH" evidence="3">
    <location>
        <begin position="393"/>
        <end position="615"/>
    </location>
</feature>
<feature type="transmembrane region" description="Helical" evidence="1">
    <location>
        <begin position="340"/>
        <end position="361"/>
    </location>
</feature>
<dbReference type="RefSeq" id="WP_011444968.1">
    <property type="nucleotide sequence ID" value="NC_007794.1"/>
</dbReference>
<dbReference type="Pfam" id="PF01757">
    <property type="entry name" value="Acyl_transf_3"/>
    <property type="match status" value="1"/>
</dbReference>
<sequence length="621" mass="65699">MQHRREIEGLRAVAVIPVVLFHAGVGGLSGGFAGVDVFFVISGYLIASTILDQTAQGRFSLRQFYERRARRILPALLPVLAASAVLAWLLLVPEDFRKFAQALGATATFGANFLFARRTGYFDDDEGFRPLLHMWSLSVEEQFYLLFPLLMLALRHIGRARLALALAGLGLLSFTLMQALRPIDPALSFYMLPTRAWELLAGATCAALPLPARQDGRLATAGLALVAAGFVAASPASAPDWTLLLPVIGTALILLHAGPANLAGRALAWRPLTAIGAASYGIYLWHAPLLAFLRYAWLGEPPPLLLSGAIALAFALGFASLRLIEMPVRQSLALRRPSHLAMVCAGGLALALAAGAAGHFGRLEPRSATLRNKLGGAPSALPYPASSIPSPGRPVPYILYGDSHARQYSSALREAFGEGAMLTASGCLALPGMSNMAVAAEEAKECEALPAELARLVARRGIGTVVWAQRWDRNLFSSGSHLPLGRTSAEGRAAFLAGLDRLRGALPPGTRMVLVGNVPTAAPAGPGMAGGYLRCRAYVNATCPTSYPRALAEGHAINPVLAAYAERHADVTFFDPASALCHGGACDILVGGDLLYSDHTHLTVGGSRRVVGRMKQVLPAL</sequence>
<evidence type="ECO:0000259" key="2">
    <source>
        <dbReference type="Pfam" id="PF01757"/>
    </source>
</evidence>
<evidence type="ECO:0000313" key="4">
    <source>
        <dbReference type="EMBL" id="ABD25754.1"/>
    </source>
</evidence>
<feature type="transmembrane region" description="Helical" evidence="1">
    <location>
        <begin position="7"/>
        <end position="25"/>
    </location>
</feature>
<dbReference type="InterPro" id="IPR002656">
    <property type="entry name" value="Acyl_transf_3_dom"/>
</dbReference>
<keyword evidence="1" id="KW-1133">Transmembrane helix</keyword>
<dbReference type="Proteomes" id="UP000009134">
    <property type="component" value="Chromosome"/>
</dbReference>
<dbReference type="KEGG" id="nar:Saro_1310"/>
<dbReference type="GO" id="GO:0016020">
    <property type="term" value="C:membrane"/>
    <property type="evidence" value="ECO:0007669"/>
    <property type="project" value="TreeGrafter"/>
</dbReference>
<dbReference type="EMBL" id="CP000248">
    <property type="protein sequence ID" value="ABD25754.1"/>
    <property type="molecule type" value="Genomic_DNA"/>
</dbReference>
<dbReference type="InterPro" id="IPR050879">
    <property type="entry name" value="Acyltransferase_3"/>
</dbReference>
<evidence type="ECO:0000256" key="1">
    <source>
        <dbReference type="SAM" id="Phobius"/>
    </source>
</evidence>